<organism evidence="2">
    <name type="scientific">Eutreptiella gymnastica</name>
    <dbReference type="NCBI Taxonomy" id="73025"/>
    <lineage>
        <taxon>Eukaryota</taxon>
        <taxon>Discoba</taxon>
        <taxon>Euglenozoa</taxon>
        <taxon>Euglenida</taxon>
        <taxon>Spirocuta</taxon>
        <taxon>Euglenophyceae</taxon>
        <taxon>Eutreptiales</taxon>
        <taxon>Eutreptiaceae</taxon>
        <taxon>Eutreptiella</taxon>
    </lineage>
</organism>
<feature type="region of interest" description="Disordered" evidence="1">
    <location>
        <begin position="509"/>
        <end position="571"/>
    </location>
</feature>
<gene>
    <name evidence="2" type="ORF">EGYM00163_LOCUS23304</name>
</gene>
<feature type="region of interest" description="Disordered" evidence="1">
    <location>
        <begin position="329"/>
        <end position="357"/>
    </location>
</feature>
<feature type="compositionally biased region" description="Low complexity" evidence="1">
    <location>
        <begin position="541"/>
        <end position="550"/>
    </location>
</feature>
<feature type="compositionally biased region" description="Basic residues" evidence="1">
    <location>
        <begin position="341"/>
        <end position="350"/>
    </location>
</feature>
<evidence type="ECO:0000256" key="1">
    <source>
        <dbReference type="SAM" id="MobiDB-lite"/>
    </source>
</evidence>
<reference evidence="2" key="1">
    <citation type="submission" date="2021-01" db="EMBL/GenBank/DDBJ databases">
        <authorList>
            <person name="Corre E."/>
            <person name="Pelletier E."/>
            <person name="Niang G."/>
            <person name="Scheremetjew M."/>
            <person name="Finn R."/>
            <person name="Kale V."/>
            <person name="Holt S."/>
            <person name="Cochrane G."/>
            <person name="Meng A."/>
            <person name="Brown T."/>
            <person name="Cohen L."/>
        </authorList>
    </citation>
    <scope>NUCLEOTIDE SEQUENCE</scope>
    <source>
        <strain evidence="2">CCMP1594</strain>
    </source>
</reference>
<dbReference type="AlphaFoldDB" id="A0A7S4D1G3"/>
<dbReference type="EMBL" id="HBJA01066084">
    <property type="protein sequence ID" value="CAE0812154.1"/>
    <property type="molecule type" value="Transcribed_RNA"/>
</dbReference>
<feature type="compositionally biased region" description="Basic and acidic residues" evidence="1">
    <location>
        <begin position="514"/>
        <end position="523"/>
    </location>
</feature>
<feature type="compositionally biased region" description="Basic residues" evidence="1">
    <location>
        <begin position="524"/>
        <end position="540"/>
    </location>
</feature>
<evidence type="ECO:0000313" key="2">
    <source>
        <dbReference type="EMBL" id="CAE0812154.1"/>
    </source>
</evidence>
<protein>
    <submittedName>
        <fullName evidence="2">Uncharacterized protein</fullName>
    </submittedName>
</protein>
<accession>A0A7S4D1G3</accession>
<sequence length="633" mass="70200">MVHHLDLMIVPQQFVSAEAQAYVFIHQLIHGVRPLPDDPFTTEAWALSTADMLQIILDPRNSNAKNVLTAIACIGALANWDTLTDVASKRPVVMQPIWTGCQLPKTVQPARYASATGKHPAFLQPLLVAMVKNKQERMRLAMSTHVAGKPSLTMSAANGKKTDGVAVQPTPTVLSTIPKQAATNFWEWSRKLDKAQGDWYADARVSIPSRCDNVQNFLHDALNKSLIHPVTARPITSRDTADMVKLFIRVLFPHVPAPDLVEDPQEIWTHRLFVGGIGAVIWAIAGSSAWPEDEENELCKLVWHSVQPLFAVSNVTQVTVDIIDDVAGDTGPELPPVTPKSSKKGSKGKKGVQLPDSDWVQSDGWSVVRSRDISLGRQGDWLSRVIRKAGTRAAASTFDLPRLARRWVGGAGQQVEDGLLCGILRTGHQHMIWARPGEHSERLWQVEPLSTVPLSWLAAVHTKVSDRELQFGEYIGYLVTQCPSRRLPNGGVVHEKEVQKWAGSDADNKYVMVRNDKGKDSRKEKHKKDKKDKPKKRRRSTSTCTSSRSSSRSRSRSSRSKSDVSSASRSTMSLSRRTIIDLVNETMQKCAVPVKTEQPDQLLADELVACAARESLLRLQLQQVCLVFGMQHD</sequence>
<name>A0A7S4D1G3_9EUGL</name>
<proteinExistence type="predicted"/>